<dbReference type="Gene3D" id="2.60.40.290">
    <property type="match status" value="1"/>
</dbReference>
<dbReference type="InterPro" id="IPR033119">
    <property type="entry name" value="GH11_AS_2"/>
</dbReference>
<feature type="domain" description="GH11" evidence="15">
    <location>
        <begin position="46"/>
        <end position="235"/>
    </location>
</feature>
<dbReference type="PROSITE" id="PS51173">
    <property type="entry name" value="CBM2"/>
    <property type="match status" value="1"/>
</dbReference>
<dbReference type="AlphaFoldDB" id="A0A8J3YJS9"/>
<dbReference type="InterPro" id="IPR018208">
    <property type="entry name" value="GH11_AS_1"/>
</dbReference>
<accession>A0A8J3YJS9</accession>
<feature type="active site" description="Proton donor" evidence="10">
    <location>
        <position position="222"/>
    </location>
</feature>
<name>A0A8J3YJS9_9ACTN</name>
<dbReference type="InterPro" id="IPR008965">
    <property type="entry name" value="CBM2/CBM3_carb-bd_dom_sf"/>
</dbReference>
<keyword evidence="6 10" id="KW-0378">Hydrolase</keyword>
<dbReference type="PROSITE" id="PS00777">
    <property type="entry name" value="GH11_2"/>
    <property type="match status" value="1"/>
</dbReference>
<feature type="active site" description="Nucleophile" evidence="10">
    <location>
        <position position="131"/>
    </location>
</feature>
<evidence type="ECO:0000256" key="13">
    <source>
        <dbReference type="SAM" id="SignalP"/>
    </source>
</evidence>
<dbReference type="InterPro" id="IPR001919">
    <property type="entry name" value="CBD2"/>
</dbReference>
<feature type="region of interest" description="Disordered" evidence="12">
    <location>
        <begin position="225"/>
        <end position="261"/>
    </location>
</feature>
<evidence type="ECO:0000259" key="15">
    <source>
        <dbReference type="PROSITE" id="PS51761"/>
    </source>
</evidence>
<evidence type="ECO:0000256" key="1">
    <source>
        <dbReference type="ARBA" id="ARBA00000681"/>
    </source>
</evidence>
<dbReference type="PROSITE" id="PS51318">
    <property type="entry name" value="TAT"/>
    <property type="match status" value="1"/>
</dbReference>
<proteinExistence type="inferred from homology"/>
<dbReference type="Gene3D" id="2.60.120.180">
    <property type="match status" value="1"/>
</dbReference>
<evidence type="ECO:0000256" key="5">
    <source>
        <dbReference type="ARBA" id="ARBA00022651"/>
    </source>
</evidence>
<comment type="similarity">
    <text evidence="3 10 11">Belongs to the glycosyl hydrolase 11 (cellulase G) family.</text>
</comment>
<dbReference type="InterPro" id="IPR012291">
    <property type="entry name" value="CBM2_carb-bd_dom_sf"/>
</dbReference>
<protein>
    <recommendedName>
        <fullName evidence="4 10">Endo-1,4-beta-xylanase</fullName>
        <ecNumber evidence="4 10">3.2.1.8</ecNumber>
    </recommendedName>
</protein>
<keyword evidence="8 10" id="KW-0326">Glycosidase</keyword>
<dbReference type="InterPro" id="IPR033123">
    <property type="entry name" value="GH11_dom"/>
</dbReference>
<dbReference type="PANTHER" id="PTHR46828">
    <property type="entry name" value="ENDO-1,4-BETA-XYLANASE A-RELATED"/>
    <property type="match status" value="1"/>
</dbReference>
<evidence type="ECO:0000256" key="8">
    <source>
        <dbReference type="ARBA" id="ARBA00023295"/>
    </source>
</evidence>
<dbReference type="FunFam" id="2.60.120.180:FF:000001">
    <property type="entry name" value="Endo-1,4-beta-xylanase"/>
    <property type="match status" value="1"/>
</dbReference>
<dbReference type="GO" id="GO:0045493">
    <property type="term" value="P:xylan catabolic process"/>
    <property type="evidence" value="ECO:0007669"/>
    <property type="project" value="UniProtKB-UniRule"/>
</dbReference>
<dbReference type="PROSITE" id="PS51761">
    <property type="entry name" value="GH11_3"/>
    <property type="match status" value="1"/>
</dbReference>
<evidence type="ECO:0000256" key="12">
    <source>
        <dbReference type="SAM" id="MobiDB-lite"/>
    </source>
</evidence>
<dbReference type="EMBL" id="BOPF01000006">
    <property type="protein sequence ID" value="GIJ45231.1"/>
    <property type="molecule type" value="Genomic_DNA"/>
</dbReference>
<evidence type="ECO:0000259" key="14">
    <source>
        <dbReference type="PROSITE" id="PS51173"/>
    </source>
</evidence>
<dbReference type="InterPro" id="IPR006311">
    <property type="entry name" value="TAT_signal"/>
</dbReference>
<dbReference type="PANTHER" id="PTHR46828:SF2">
    <property type="entry name" value="ENDO-1,4-BETA-XYLANASE A-RELATED"/>
    <property type="match status" value="1"/>
</dbReference>
<organism evidence="16 17">
    <name type="scientific">Virgisporangium aliadipatigenens</name>
    <dbReference type="NCBI Taxonomy" id="741659"/>
    <lineage>
        <taxon>Bacteria</taxon>
        <taxon>Bacillati</taxon>
        <taxon>Actinomycetota</taxon>
        <taxon>Actinomycetes</taxon>
        <taxon>Micromonosporales</taxon>
        <taxon>Micromonosporaceae</taxon>
        <taxon>Virgisporangium</taxon>
    </lineage>
</organism>
<dbReference type="UniPathway" id="UPA00114"/>
<keyword evidence="13" id="KW-0732">Signal</keyword>
<comment type="pathway">
    <text evidence="2 10 11">Glycan degradation; xylan degradation.</text>
</comment>
<sequence>MNETPARPKGRTGRRRLFIGGIATAALVAAAVSLLAPSAHAEADRTLTSNLTGTHNGFFFSFWKDSGSASMTLRENGRYSSSWNNGTNNWVGGKGWKPGSNHTVTYSGTYNPGNQNTYLALYGWTTNPLIEYYILENWGSYNPASQATRMGSLTTDGSTYGIYRSQRVNAPSIIGTATFYQYWSVRESKRTGGTITVSNHFNAWRNAGMNLGQHDYQVMATEGYQSSGSSDITVREGSGPQPTSGPTSNSPSNPGNGSCTVSVSRAEEWNDRFNVTFAVSGKSNWTVRINAGSGQSLQNSWNASISGTSGTLTATPNGNGNNFGITLYKNGNNSTPSASCS</sequence>
<dbReference type="PROSITE" id="PS00776">
    <property type="entry name" value="GH11_1"/>
    <property type="match status" value="1"/>
</dbReference>
<dbReference type="GO" id="GO:0031176">
    <property type="term" value="F:endo-1,4-beta-xylanase activity"/>
    <property type="evidence" value="ECO:0007669"/>
    <property type="project" value="UniProtKB-UniRule"/>
</dbReference>
<evidence type="ECO:0000256" key="7">
    <source>
        <dbReference type="ARBA" id="ARBA00023277"/>
    </source>
</evidence>
<feature type="compositionally biased region" description="Low complexity" evidence="12">
    <location>
        <begin position="237"/>
        <end position="258"/>
    </location>
</feature>
<dbReference type="SUPFAM" id="SSF49384">
    <property type="entry name" value="Carbohydrate-binding domain"/>
    <property type="match status" value="1"/>
</dbReference>
<dbReference type="Pfam" id="PF00457">
    <property type="entry name" value="Glyco_hydro_11"/>
    <property type="match status" value="1"/>
</dbReference>
<evidence type="ECO:0000256" key="10">
    <source>
        <dbReference type="PROSITE-ProRule" id="PRU01097"/>
    </source>
</evidence>
<dbReference type="GO" id="GO:0030247">
    <property type="term" value="F:polysaccharide binding"/>
    <property type="evidence" value="ECO:0007669"/>
    <property type="project" value="UniProtKB-UniRule"/>
</dbReference>
<dbReference type="Proteomes" id="UP000619260">
    <property type="component" value="Unassembled WGS sequence"/>
</dbReference>
<dbReference type="InterPro" id="IPR013319">
    <property type="entry name" value="GH11/12"/>
</dbReference>
<keyword evidence="17" id="KW-1185">Reference proteome</keyword>
<dbReference type="InterPro" id="IPR001137">
    <property type="entry name" value="Glyco_hydro_11"/>
</dbReference>
<evidence type="ECO:0000313" key="16">
    <source>
        <dbReference type="EMBL" id="GIJ45231.1"/>
    </source>
</evidence>
<keyword evidence="7 10" id="KW-0119">Carbohydrate metabolism</keyword>
<comment type="caution">
    <text evidence="16">The sequence shown here is derived from an EMBL/GenBank/DDBJ whole genome shotgun (WGS) entry which is preliminary data.</text>
</comment>
<evidence type="ECO:0000256" key="3">
    <source>
        <dbReference type="ARBA" id="ARBA00007792"/>
    </source>
</evidence>
<evidence type="ECO:0000256" key="4">
    <source>
        <dbReference type="ARBA" id="ARBA00012590"/>
    </source>
</evidence>
<keyword evidence="9 10" id="KW-0624">Polysaccharide degradation</keyword>
<dbReference type="RefSeq" id="WP_203898771.1">
    <property type="nucleotide sequence ID" value="NZ_BOPF01000006.1"/>
</dbReference>
<dbReference type="PRINTS" id="PR00911">
    <property type="entry name" value="GLHYDRLASE11"/>
</dbReference>
<evidence type="ECO:0000256" key="2">
    <source>
        <dbReference type="ARBA" id="ARBA00004851"/>
    </source>
</evidence>
<evidence type="ECO:0000313" key="17">
    <source>
        <dbReference type="Proteomes" id="UP000619260"/>
    </source>
</evidence>
<evidence type="ECO:0000256" key="9">
    <source>
        <dbReference type="ARBA" id="ARBA00023326"/>
    </source>
</evidence>
<feature type="chain" id="PRO_5035236325" description="Endo-1,4-beta-xylanase" evidence="13">
    <location>
        <begin position="42"/>
        <end position="341"/>
    </location>
</feature>
<evidence type="ECO:0000256" key="6">
    <source>
        <dbReference type="ARBA" id="ARBA00022801"/>
    </source>
</evidence>
<reference evidence="16" key="1">
    <citation type="submission" date="2021-01" db="EMBL/GenBank/DDBJ databases">
        <title>Whole genome shotgun sequence of Virgisporangium aliadipatigenens NBRC 105644.</title>
        <authorList>
            <person name="Komaki H."/>
            <person name="Tamura T."/>
        </authorList>
    </citation>
    <scope>NUCLEOTIDE SEQUENCE</scope>
    <source>
        <strain evidence="16">NBRC 105644</strain>
    </source>
</reference>
<dbReference type="InterPro" id="IPR013320">
    <property type="entry name" value="ConA-like_dom_sf"/>
</dbReference>
<feature type="domain" description="CBM2" evidence="14">
    <location>
        <begin position="252"/>
        <end position="341"/>
    </location>
</feature>
<dbReference type="SUPFAM" id="SSF49899">
    <property type="entry name" value="Concanavalin A-like lectins/glucanases"/>
    <property type="match status" value="1"/>
</dbReference>
<keyword evidence="5 10" id="KW-0858">Xylan degradation</keyword>
<evidence type="ECO:0000256" key="11">
    <source>
        <dbReference type="RuleBase" id="RU362015"/>
    </source>
</evidence>
<dbReference type="SMART" id="SM00637">
    <property type="entry name" value="CBD_II"/>
    <property type="match status" value="1"/>
</dbReference>
<gene>
    <name evidence="16" type="ORF">Val02_21170</name>
</gene>
<feature type="signal peptide" evidence="13">
    <location>
        <begin position="1"/>
        <end position="41"/>
    </location>
</feature>
<dbReference type="EC" id="3.2.1.8" evidence="4 10"/>
<comment type="catalytic activity">
    <reaction evidence="1 10 11">
        <text>Endohydrolysis of (1-&gt;4)-beta-D-xylosidic linkages in xylans.</text>
        <dbReference type="EC" id="3.2.1.8"/>
    </reaction>
</comment>